<dbReference type="Proteomes" id="UP001213000">
    <property type="component" value="Unassembled WGS sequence"/>
</dbReference>
<name>A0AAD5VV61_9AGAR</name>
<feature type="region of interest" description="Disordered" evidence="1">
    <location>
        <begin position="1"/>
        <end position="113"/>
    </location>
</feature>
<dbReference type="AlphaFoldDB" id="A0AAD5VV61"/>
<evidence type="ECO:0000313" key="3">
    <source>
        <dbReference type="Proteomes" id="UP001213000"/>
    </source>
</evidence>
<sequence length="133" mass="14398">MPDTVIVVPHPPAMKVGGRRRSVSSKHRTHNTGSAQTTEQAGSDEAGGGEAVTDDYPRPAHPGEGQVHQHEGHNQYQDEEQAKRDKKLSFNEKVKEYPHWKAESTRPTRDAQSNLAKVCGAGGRIAQPAGKGV</sequence>
<feature type="compositionally biased region" description="Polar residues" evidence="1">
    <location>
        <begin position="31"/>
        <end position="41"/>
    </location>
</feature>
<feature type="compositionally biased region" description="Basic residues" evidence="1">
    <location>
        <begin position="17"/>
        <end position="30"/>
    </location>
</feature>
<keyword evidence="3" id="KW-1185">Reference proteome</keyword>
<organism evidence="2 3">
    <name type="scientific">Leucocoprinus birnbaumii</name>
    <dbReference type="NCBI Taxonomy" id="56174"/>
    <lineage>
        <taxon>Eukaryota</taxon>
        <taxon>Fungi</taxon>
        <taxon>Dikarya</taxon>
        <taxon>Basidiomycota</taxon>
        <taxon>Agaricomycotina</taxon>
        <taxon>Agaricomycetes</taxon>
        <taxon>Agaricomycetidae</taxon>
        <taxon>Agaricales</taxon>
        <taxon>Agaricineae</taxon>
        <taxon>Agaricaceae</taxon>
        <taxon>Leucocoprinus</taxon>
    </lineage>
</organism>
<protein>
    <submittedName>
        <fullName evidence="2">Uncharacterized protein</fullName>
    </submittedName>
</protein>
<gene>
    <name evidence="2" type="ORF">NP233_g4191</name>
</gene>
<dbReference type="EMBL" id="JANIEX010000220">
    <property type="protein sequence ID" value="KAJ3570762.1"/>
    <property type="molecule type" value="Genomic_DNA"/>
</dbReference>
<feature type="compositionally biased region" description="Basic and acidic residues" evidence="1">
    <location>
        <begin position="80"/>
        <end position="109"/>
    </location>
</feature>
<reference evidence="2" key="1">
    <citation type="submission" date="2022-07" db="EMBL/GenBank/DDBJ databases">
        <title>Genome Sequence of Leucocoprinus birnbaumii.</title>
        <authorList>
            <person name="Buettner E."/>
        </authorList>
    </citation>
    <scope>NUCLEOTIDE SEQUENCE</scope>
    <source>
        <strain evidence="2">VT141</strain>
    </source>
</reference>
<comment type="caution">
    <text evidence="2">The sequence shown here is derived from an EMBL/GenBank/DDBJ whole genome shotgun (WGS) entry which is preliminary data.</text>
</comment>
<evidence type="ECO:0000313" key="2">
    <source>
        <dbReference type="EMBL" id="KAJ3570762.1"/>
    </source>
</evidence>
<accession>A0AAD5VV61</accession>
<evidence type="ECO:0000256" key="1">
    <source>
        <dbReference type="SAM" id="MobiDB-lite"/>
    </source>
</evidence>
<proteinExistence type="predicted"/>